<name>A0A6J6VBS5_9ZZZZ</name>
<dbReference type="EMBL" id="CAEZZR010000030">
    <property type="protein sequence ID" value="CAB4769194.1"/>
    <property type="molecule type" value="Genomic_DNA"/>
</dbReference>
<protein>
    <submittedName>
        <fullName evidence="1">Unannotated protein</fullName>
    </submittedName>
</protein>
<evidence type="ECO:0000313" key="1">
    <source>
        <dbReference type="EMBL" id="CAB4769194.1"/>
    </source>
</evidence>
<reference evidence="1" key="1">
    <citation type="submission" date="2020-05" db="EMBL/GenBank/DDBJ databases">
        <authorList>
            <person name="Chiriac C."/>
            <person name="Salcher M."/>
            <person name="Ghai R."/>
            <person name="Kavagutti S V."/>
        </authorList>
    </citation>
    <scope>NUCLEOTIDE SEQUENCE</scope>
</reference>
<accession>A0A6J6VBS5</accession>
<gene>
    <name evidence="1" type="ORF">UFOPK2907_00454</name>
</gene>
<dbReference type="AlphaFoldDB" id="A0A6J6VBS5"/>
<proteinExistence type="predicted"/>
<sequence length="91" mass="9357">MFSAYVVVPDPPPAPASVVEIPSAKRAMPIWSSRFFPVMAETALTCPTFSAMSTSTTGKKSAIALPLNVGVVKCGAAKSAADLMVLVSTSP</sequence>
<organism evidence="1">
    <name type="scientific">freshwater metagenome</name>
    <dbReference type="NCBI Taxonomy" id="449393"/>
    <lineage>
        <taxon>unclassified sequences</taxon>
        <taxon>metagenomes</taxon>
        <taxon>ecological metagenomes</taxon>
    </lineage>
</organism>